<reference evidence="4" key="1">
    <citation type="submission" date="2020-09" db="EMBL/GenBank/DDBJ databases">
        <title>Pelagicoccus enzymogenes sp. nov. with an EPS production, isolated from marine sediment.</title>
        <authorList>
            <person name="Feng X."/>
        </authorList>
    </citation>
    <scope>NUCLEOTIDE SEQUENCE</scope>
    <source>
        <strain evidence="4">NFK12</strain>
    </source>
</reference>
<dbReference type="Pfam" id="PF17390">
    <property type="entry name" value="Bac_rhamnosid_C"/>
    <property type="match status" value="1"/>
</dbReference>
<keyword evidence="4" id="KW-0378">Hydrolase</keyword>
<organism evidence="4 5">
    <name type="scientific">Pelagicoccus enzymogenes</name>
    <dbReference type="NCBI Taxonomy" id="2773457"/>
    <lineage>
        <taxon>Bacteria</taxon>
        <taxon>Pseudomonadati</taxon>
        <taxon>Verrucomicrobiota</taxon>
        <taxon>Opitutia</taxon>
        <taxon>Puniceicoccales</taxon>
        <taxon>Pelagicoccaceae</taxon>
        <taxon>Pelagicoccus</taxon>
    </lineage>
</organism>
<name>A0A927F9A0_9BACT</name>
<feature type="domain" description="Alpha-L-rhamnosidase C-terminal" evidence="3">
    <location>
        <begin position="680"/>
        <end position="745"/>
    </location>
</feature>
<feature type="signal peptide" evidence="1">
    <location>
        <begin position="1"/>
        <end position="31"/>
    </location>
</feature>
<accession>A0A927F9A0</accession>
<dbReference type="Gene3D" id="2.60.120.260">
    <property type="entry name" value="Galactose-binding domain-like"/>
    <property type="match status" value="1"/>
</dbReference>
<feature type="domain" description="Alpha-L-rhamnosidase six-hairpin glycosidase" evidence="2">
    <location>
        <begin position="355"/>
        <end position="594"/>
    </location>
</feature>
<keyword evidence="5" id="KW-1185">Reference proteome</keyword>
<protein>
    <submittedName>
        <fullName evidence="4">Glycoside hydrolase</fullName>
    </submittedName>
</protein>
<evidence type="ECO:0000313" key="4">
    <source>
        <dbReference type="EMBL" id="MBD5780086.1"/>
    </source>
</evidence>
<dbReference type="Proteomes" id="UP000622317">
    <property type="component" value="Unassembled WGS sequence"/>
</dbReference>
<dbReference type="InterPro" id="IPR012341">
    <property type="entry name" value="6hp_glycosidase-like_sf"/>
</dbReference>
<dbReference type="EMBL" id="JACYFG010000032">
    <property type="protein sequence ID" value="MBD5780086.1"/>
    <property type="molecule type" value="Genomic_DNA"/>
</dbReference>
<evidence type="ECO:0000259" key="3">
    <source>
        <dbReference type="Pfam" id="PF17390"/>
    </source>
</evidence>
<evidence type="ECO:0000313" key="5">
    <source>
        <dbReference type="Proteomes" id="UP000622317"/>
    </source>
</evidence>
<dbReference type="SUPFAM" id="SSF49785">
    <property type="entry name" value="Galactose-binding domain-like"/>
    <property type="match status" value="1"/>
</dbReference>
<dbReference type="Pfam" id="PF17389">
    <property type="entry name" value="Bac_rhamnosid6H"/>
    <property type="match status" value="1"/>
</dbReference>
<dbReference type="GO" id="GO:0016787">
    <property type="term" value="F:hydrolase activity"/>
    <property type="evidence" value="ECO:0007669"/>
    <property type="project" value="UniProtKB-KW"/>
</dbReference>
<feature type="chain" id="PRO_5037552458" evidence="1">
    <location>
        <begin position="32"/>
        <end position="795"/>
    </location>
</feature>
<dbReference type="Gene3D" id="2.60.420.10">
    <property type="entry name" value="Maltose phosphorylase, domain 3"/>
    <property type="match status" value="1"/>
</dbReference>
<dbReference type="Gene3D" id="1.50.10.10">
    <property type="match status" value="1"/>
</dbReference>
<dbReference type="GO" id="GO:0005975">
    <property type="term" value="P:carbohydrate metabolic process"/>
    <property type="evidence" value="ECO:0007669"/>
    <property type="project" value="InterPro"/>
</dbReference>
<evidence type="ECO:0000256" key="1">
    <source>
        <dbReference type="SAM" id="SignalP"/>
    </source>
</evidence>
<dbReference type="InterPro" id="IPR035398">
    <property type="entry name" value="Bac_rhamnosid_C"/>
</dbReference>
<keyword evidence="1" id="KW-0732">Signal</keyword>
<proteinExistence type="predicted"/>
<comment type="caution">
    <text evidence="4">The sequence shown here is derived from an EMBL/GenBank/DDBJ whole genome shotgun (WGS) entry which is preliminary data.</text>
</comment>
<dbReference type="InterPro" id="IPR035396">
    <property type="entry name" value="Bac_rhamnosid6H"/>
</dbReference>
<evidence type="ECO:0000259" key="2">
    <source>
        <dbReference type="Pfam" id="PF17389"/>
    </source>
</evidence>
<gene>
    <name evidence="4" type="ORF">IEN85_11345</name>
</gene>
<dbReference type="InterPro" id="IPR008928">
    <property type="entry name" value="6-hairpin_glycosidase_sf"/>
</dbReference>
<dbReference type="AlphaFoldDB" id="A0A927F9A0"/>
<dbReference type="PANTHER" id="PTHR34987">
    <property type="entry name" value="C, PUTATIVE (AFU_ORTHOLOGUE AFUA_3G02880)-RELATED"/>
    <property type="match status" value="1"/>
</dbReference>
<dbReference type="RefSeq" id="WP_191617204.1">
    <property type="nucleotide sequence ID" value="NZ_JACYFG010000032.1"/>
</dbReference>
<dbReference type="InterPro" id="IPR008979">
    <property type="entry name" value="Galactose-bd-like_sf"/>
</dbReference>
<sequence>MERNPRSPLASQFAAKIVFAVIALLFASTQAARANADWTDAQWIWQAEDGPSNTWVAFRKTFDLDAVPEQVIAHIATDTKYWLWVNGELALFEGGLARGPAPGDGYFDEVNLRNHLQPGENTVAILVWYWGKTAKTHESSGQGGLLFSADLGKTKLRSDESWKLTVHPSYDPASEGLHRSNNRPNAMDVKYDARLALGDWTDSAWYLPGYNDSAWQAATPKGPAYSDPYGDLVKRPIPQWTDYGHVDYLSLKIGDEFITLPYTNDTEETVTLSGRLPHNQQITPFMTVDSPAGKTIEIGMENPFNLIDAQYTTRDGIQSFETYSWMNGHFVEYQIPPGVEVQELKYRWTAYDEITGTFESNDPFFTRLWWMAANTLQICARDSFMDCPDRERGLWIGDVADQTGPVFYTLNEPSRLLLKKGIENTFAYQSGDIIQGLAPGFGDYRGKSSELCAQSLQYIEQGIWRYYFHTGDRETLAYAYPFIDRYLKLWKMEENGLPEERRGYARWVDWGLNPDHQPTHIAWYYMALNSAVKIARELGIEDNIPFYQERIKSIQENYAKVYWRDGYYGSEGKTKEERVSALTVLTGLASPDQYDALLENVLLSEYNASPHMEWIVLEAIMLTGNYEAGLERMRTRHEDQVRDPDLTTLYERYANDTRPRGTYNHAWNAPNYVLSHYIAGIVPEEVAWKTYSVRPNLAHLTHLKQIVPSVQGDITVEIEAVNKTYTLDLISPEGTTALIGIPKANVTPTTITANGQVIWKDGKAKKSKTKITHQGEDQKYHHFQVPPGTYKIIAK</sequence>
<dbReference type="SUPFAM" id="SSF48208">
    <property type="entry name" value="Six-hairpin glycosidases"/>
    <property type="match status" value="1"/>
</dbReference>
<dbReference type="PANTHER" id="PTHR34987:SF4">
    <property type="entry name" value="ALPHA-L-RHAMNOSIDASE C-TERMINAL DOMAIN-CONTAINING PROTEIN"/>
    <property type="match status" value="1"/>
</dbReference>